<dbReference type="InterPro" id="IPR020057">
    <property type="entry name" value="Ribosomal_bL25_b-dom"/>
</dbReference>
<dbReference type="PANTHER" id="PTHR33284">
    <property type="entry name" value="RIBOSOMAL PROTEIN L25/GLN-TRNA SYNTHETASE, ANTI-CODON-BINDING DOMAIN-CONTAINING PROTEIN"/>
    <property type="match status" value="1"/>
</dbReference>
<organism evidence="9 10">
    <name type="scientific">Rubinisphaera brasiliensis (strain ATCC 49424 / DSM 5305 / JCM 21570 / IAM 15109 / NBRC 103401 / IFAM 1448)</name>
    <name type="common">Planctomyces brasiliensis</name>
    <dbReference type="NCBI Taxonomy" id="756272"/>
    <lineage>
        <taxon>Bacteria</taxon>
        <taxon>Pseudomonadati</taxon>
        <taxon>Planctomycetota</taxon>
        <taxon>Planctomycetia</taxon>
        <taxon>Planctomycetales</taxon>
        <taxon>Planctomycetaceae</taxon>
        <taxon>Rubinisphaera</taxon>
    </lineage>
</organism>
<accession>F0SN44</accession>
<evidence type="ECO:0000256" key="4">
    <source>
        <dbReference type="ARBA" id="ARBA00023274"/>
    </source>
</evidence>
<dbReference type="Gene3D" id="2.170.120.20">
    <property type="entry name" value="Ribosomal protein L25, beta domain"/>
    <property type="match status" value="1"/>
</dbReference>
<dbReference type="AlphaFoldDB" id="F0SN44"/>
<comment type="subunit">
    <text evidence="5">Part of the 50S ribosomal subunit; part of the 5S rRNA/L5/L18/L25 subcomplex. Contacts the 5S rRNA. Binds to the 5S rRNA independently of L5 and L18.</text>
</comment>
<dbReference type="Pfam" id="PF01386">
    <property type="entry name" value="Ribosomal_L25p"/>
    <property type="match status" value="1"/>
</dbReference>
<dbReference type="GO" id="GO:0008097">
    <property type="term" value="F:5S rRNA binding"/>
    <property type="evidence" value="ECO:0007669"/>
    <property type="project" value="InterPro"/>
</dbReference>
<dbReference type="CDD" id="cd00495">
    <property type="entry name" value="Ribosomal_L25_TL5_CTC"/>
    <property type="match status" value="1"/>
</dbReference>
<evidence type="ECO:0000313" key="9">
    <source>
        <dbReference type="EMBL" id="ADY61073.1"/>
    </source>
</evidence>
<dbReference type="STRING" id="756272.Plabr_3476"/>
<evidence type="ECO:0000313" key="10">
    <source>
        <dbReference type="Proteomes" id="UP000006860"/>
    </source>
</evidence>
<dbReference type="SUPFAM" id="SSF50715">
    <property type="entry name" value="Ribosomal protein L25-like"/>
    <property type="match status" value="1"/>
</dbReference>
<keyword evidence="1 5" id="KW-0699">rRNA-binding</keyword>
<keyword evidence="3 5" id="KW-0689">Ribosomal protein</keyword>
<sequence>MSNDPKLVAAERNEVGTNATKRLRNEGRTPGTLYGHNEGTRHFAVEAEALQPIIASGHKVVDLEIGGATEKTMIQDVQWDTFSQYVLHFDLLRVNEKERVTTDVELVTRGIAPGVLAGGILELVHHSLPIECPVIRLPEQVTLRINKLQIGDSITVGDLELPTDVTTSLPPEEVLVHIVAPKAAPVLDNEEEGAEGDQAAPEAAEDVARAE</sequence>
<dbReference type="HAMAP" id="MF_01334">
    <property type="entry name" value="Ribosomal_bL25_CTC"/>
    <property type="match status" value="1"/>
</dbReference>
<dbReference type="InterPro" id="IPR020930">
    <property type="entry name" value="Ribosomal_uL5_bac-type"/>
</dbReference>
<dbReference type="Proteomes" id="UP000006860">
    <property type="component" value="Chromosome"/>
</dbReference>
<gene>
    <name evidence="5" type="primary">rplY</name>
    <name evidence="5" type="synonym">ctc</name>
    <name evidence="9" type="ordered locus">Plabr_3476</name>
</gene>
<evidence type="ECO:0000256" key="5">
    <source>
        <dbReference type="HAMAP-Rule" id="MF_01334"/>
    </source>
</evidence>
<dbReference type="GO" id="GO:0006412">
    <property type="term" value="P:translation"/>
    <property type="evidence" value="ECO:0007669"/>
    <property type="project" value="UniProtKB-UniRule"/>
</dbReference>
<feature type="region of interest" description="Disordered" evidence="6">
    <location>
        <begin position="186"/>
        <end position="211"/>
    </location>
</feature>
<dbReference type="GO" id="GO:0003735">
    <property type="term" value="F:structural constituent of ribosome"/>
    <property type="evidence" value="ECO:0007669"/>
    <property type="project" value="InterPro"/>
</dbReference>
<dbReference type="InterPro" id="IPR037121">
    <property type="entry name" value="Ribosomal_bL25_C"/>
</dbReference>
<evidence type="ECO:0000256" key="6">
    <source>
        <dbReference type="SAM" id="MobiDB-lite"/>
    </source>
</evidence>
<dbReference type="Gene3D" id="2.40.240.10">
    <property type="entry name" value="Ribosomal Protein L25, Chain P"/>
    <property type="match status" value="1"/>
</dbReference>
<dbReference type="KEGG" id="pbs:Plabr_3476"/>
<comment type="function">
    <text evidence="5">This is one of the proteins that binds to the 5S RNA in the ribosome where it forms part of the central protuberance.</text>
</comment>
<evidence type="ECO:0000259" key="8">
    <source>
        <dbReference type="Pfam" id="PF14693"/>
    </source>
</evidence>
<keyword evidence="4 5" id="KW-0687">Ribonucleoprotein</keyword>
<comment type="similarity">
    <text evidence="5">Belongs to the bacterial ribosomal protein bL25 family. CTC subfamily.</text>
</comment>
<dbReference type="NCBIfam" id="TIGR00731">
    <property type="entry name" value="bL25_bact_ctc"/>
    <property type="match status" value="1"/>
</dbReference>
<proteinExistence type="inferred from homology"/>
<dbReference type="EMBL" id="CP002546">
    <property type="protein sequence ID" value="ADY61073.1"/>
    <property type="molecule type" value="Genomic_DNA"/>
</dbReference>
<feature type="domain" description="Large ribosomal subunit protein bL25 L25" evidence="7">
    <location>
        <begin position="7"/>
        <end position="91"/>
    </location>
</feature>
<dbReference type="OrthoDB" id="9790002at2"/>
<protein>
    <recommendedName>
        <fullName evidence="5">Large ribosomal subunit protein bL25</fullName>
    </recommendedName>
    <alternativeName>
        <fullName evidence="5">General stress protein CTC</fullName>
    </alternativeName>
</protein>
<keyword evidence="10" id="KW-1185">Reference proteome</keyword>
<name>F0SN44_RUBBR</name>
<evidence type="ECO:0000259" key="7">
    <source>
        <dbReference type="Pfam" id="PF01386"/>
    </source>
</evidence>
<dbReference type="InterPro" id="IPR011035">
    <property type="entry name" value="Ribosomal_bL25/Gln-tRNA_synth"/>
</dbReference>
<reference evidence="10" key="1">
    <citation type="submission" date="2011-02" db="EMBL/GenBank/DDBJ databases">
        <title>The complete genome of Planctomyces brasiliensis DSM 5305.</title>
        <authorList>
            <person name="Lucas S."/>
            <person name="Copeland A."/>
            <person name="Lapidus A."/>
            <person name="Bruce D."/>
            <person name="Goodwin L."/>
            <person name="Pitluck S."/>
            <person name="Kyrpides N."/>
            <person name="Mavromatis K."/>
            <person name="Pagani I."/>
            <person name="Ivanova N."/>
            <person name="Ovchinnikova G."/>
            <person name="Lu M."/>
            <person name="Detter J.C."/>
            <person name="Han C."/>
            <person name="Land M."/>
            <person name="Hauser L."/>
            <person name="Markowitz V."/>
            <person name="Cheng J.-F."/>
            <person name="Hugenholtz P."/>
            <person name="Woyke T."/>
            <person name="Wu D."/>
            <person name="Tindall B."/>
            <person name="Pomrenke H.G."/>
            <person name="Brambilla E."/>
            <person name="Klenk H.-P."/>
            <person name="Eisen J.A."/>
        </authorList>
    </citation>
    <scope>NUCLEOTIDE SEQUENCE [LARGE SCALE GENOMIC DNA]</scope>
    <source>
        <strain evidence="10">ATCC 49424 / DSM 5305 / JCM 21570 / NBRC 103401 / IFAM 1448</strain>
    </source>
</reference>
<dbReference type="InterPro" id="IPR029751">
    <property type="entry name" value="Ribosomal_L25_dom"/>
</dbReference>
<dbReference type="InterPro" id="IPR001021">
    <property type="entry name" value="Ribosomal_bL25_long"/>
</dbReference>
<evidence type="ECO:0000256" key="1">
    <source>
        <dbReference type="ARBA" id="ARBA00022730"/>
    </source>
</evidence>
<dbReference type="PANTHER" id="PTHR33284:SF1">
    <property type="entry name" value="RIBOSOMAL PROTEIN L25_GLN-TRNA SYNTHETASE, ANTI-CODON-BINDING DOMAIN-CONTAINING PROTEIN"/>
    <property type="match status" value="1"/>
</dbReference>
<dbReference type="HOGENOM" id="CLU_075939_2_0_0"/>
<dbReference type="eggNOG" id="COG1825">
    <property type="taxonomic scope" value="Bacteria"/>
</dbReference>
<dbReference type="Pfam" id="PF14693">
    <property type="entry name" value="Ribosomal_TL5_C"/>
    <property type="match status" value="1"/>
</dbReference>
<feature type="domain" description="Large ribosomal subunit protein bL25 beta" evidence="8">
    <location>
        <begin position="100"/>
        <end position="182"/>
    </location>
</feature>
<dbReference type="GO" id="GO:0022625">
    <property type="term" value="C:cytosolic large ribosomal subunit"/>
    <property type="evidence" value="ECO:0007669"/>
    <property type="project" value="TreeGrafter"/>
</dbReference>
<keyword evidence="2 5" id="KW-0694">RNA-binding</keyword>
<evidence type="ECO:0000256" key="2">
    <source>
        <dbReference type="ARBA" id="ARBA00022884"/>
    </source>
</evidence>
<dbReference type="InterPro" id="IPR020056">
    <property type="entry name" value="Rbsml_bL25/Gln-tRNA_synth_N"/>
</dbReference>
<dbReference type="RefSeq" id="WP_013629792.1">
    <property type="nucleotide sequence ID" value="NC_015174.1"/>
</dbReference>
<evidence type="ECO:0000256" key="3">
    <source>
        <dbReference type="ARBA" id="ARBA00022980"/>
    </source>
</evidence>